<dbReference type="EMBL" id="SOSA01000247">
    <property type="protein sequence ID" value="THC93738.1"/>
    <property type="molecule type" value="Genomic_DNA"/>
</dbReference>
<sequence length="56" mass="6442">MCLRKHSEIVHSRPTFHTDSKRQARESQPLSRILPTNVTPSRLAVVNICVWVEFAV</sequence>
<evidence type="ECO:0000256" key="1">
    <source>
        <dbReference type="SAM" id="MobiDB-lite"/>
    </source>
</evidence>
<dbReference type="Proteomes" id="UP000308092">
    <property type="component" value="Unassembled WGS sequence"/>
</dbReference>
<gene>
    <name evidence="2" type="ORF">EYZ11_006778</name>
</gene>
<feature type="region of interest" description="Disordered" evidence="1">
    <location>
        <begin position="1"/>
        <end position="28"/>
    </location>
</feature>
<reference evidence="2 3" key="1">
    <citation type="submission" date="2019-03" db="EMBL/GenBank/DDBJ databases">
        <title>The genome sequence of a newly discovered highly antifungal drug resistant Aspergillus species, Aspergillus tanneri NIH 1004.</title>
        <authorList>
            <person name="Mounaud S."/>
            <person name="Singh I."/>
            <person name="Joardar V."/>
            <person name="Pakala S."/>
            <person name="Pakala S."/>
            <person name="Venepally P."/>
            <person name="Hoover J."/>
            <person name="Nierman W."/>
            <person name="Chung J."/>
            <person name="Losada L."/>
        </authorList>
    </citation>
    <scope>NUCLEOTIDE SEQUENCE [LARGE SCALE GENOMIC DNA]</scope>
    <source>
        <strain evidence="2 3">NIH1004</strain>
    </source>
</reference>
<proteinExistence type="predicted"/>
<organism evidence="2 3">
    <name type="scientific">Aspergillus tanneri</name>
    <dbReference type="NCBI Taxonomy" id="1220188"/>
    <lineage>
        <taxon>Eukaryota</taxon>
        <taxon>Fungi</taxon>
        <taxon>Dikarya</taxon>
        <taxon>Ascomycota</taxon>
        <taxon>Pezizomycotina</taxon>
        <taxon>Eurotiomycetes</taxon>
        <taxon>Eurotiomycetidae</taxon>
        <taxon>Eurotiales</taxon>
        <taxon>Aspergillaceae</taxon>
        <taxon>Aspergillus</taxon>
        <taxon>Aspergillus subgen. Circumdati</taxon>
    </lineage>
</organism>
<keyword evidence="3" id="KW-1185">Reference proteome</keyword>
<evidence type="ECO:0000313" key="3">
    <source>
        <dbReference type="Proteomes" id="UP000308092"/>
    </source>
</evidence>
<accession>A0A4S3JH15</accession>
<name>A0A4S3JH15_9EURO</name>
<evidence type="ECO:0000313" key="2">
    <source>
        <dbReference type="EMBL" id="THC93738.1"/>
    </source>
</evidence>
<protein>
    <submittedName>
        <fullName evidence="2">Uncharacterized protein</fullName>
    </submittedName>
</protein>
<dbReference type="VEuPathDB" id="FungiDB:EYZ11_006778"/>
<feature type="compositionally biased region" description="Basic and acidic residues" evidence="1">
    <location>
        <begin position="1"/>
        <end position="25"/>
    </location>
</feature>
<dbReference type="AlphaFoldDB" id="A0A4S3JH15"/>
<comment type="caution">
    <text evidence="2">The sequence shown here is derived from an EMBL/GenBank/DDBJ whole genome shotgun (WGS) entry which is preliminary data.</text>
</comment>